<reference evidence="1 2" key="1">
    <citation type="submission" date="2020-01" db="EMBL/GenBank/DDBJ databases">
        <title>Insect and environment-associated Actinomycetes.</title>
        <authorList>
            <person name="Currrie C."/>
            <person name="Chevrette M."/>
            <person name="Carlson C."/>
            <person name="Stubbendieck R."/>
            <person name="Wendt-Pienkowski E."/>
        </authorList>
    </citation>
    <scope>NUCLEOTIDE SEQUENCE [LARGE SCALE GENOMIC DNA]</scope>
    <source>
        <strain evidence="1 2">SID14438</strain>
    </source>
</reference>
<sequence length="117" mass="13302">MDGIGTVVHTSEFRWSQSAGEVDADGWRTLVSVDVVPPREMRERLERLNCRFCSKHTDKDRTASDCERCEEERRLAAFVERKAQMVRDSRGDVATLTRAGNSLGCRVREGQLTRDDA</sequence>
<organism evidence="1 2">
    <name type="scientific">Streptomyces microflavus</name>
    <name type="common">Streptomyces lipmanii</name>
    <dbReference type="NCBI Taxonomy" id="1919"/>
    <lineage>
        <taxon>Bacteria</taxon>
        <taxon>Bacillati</taxon>
        <taxon>Actinomycetota</taxon>
        <taxon>Actinomycetes</taxon>
        <taxon>Kitasatosporales</taxon>
        <taxon>Streptomycetaceae</taxon>
        <taxon>Streptomyces</taxon>
    </lineage>
</organism>
<dbReference type="RefSeq" id="WP_164356915.1">
    <property type="nucleotide sequence ID" value="NZ_JAAGME010000344.1"/>
</dbReference>
<evidence type="ECO:0000313" key="2">
    <source>
        <dbReference type="Proteomes" id="UP000471648"/>
    </source>
</evidence>
<dbReference type="AlphaFoldDB" id="A0A6N9V6B9"/>
<accession>A0A6N9V6B9</accession>
<proteinExistence type="predicted"/>
<name>A0A6N9V6B9_STRMI</name>
<dbReference type="EMBL" id="JAAGME010000344">
    <property type="protein sequence ID" value="NEB67215.1"/>
    <property type="molecule type" value="Genomic_DNA"/>
</dbReference>
<feature type="non-terminal residue" evidence="1">
    <location>
        <position position="117"/>
    </location>
</feature>
<evidence type="ECO:0000313" key="1">
    <source>
        <dbReference type="EMBL" id="NEB67215.1"/>
    </source>
</evidence>
<comment type="caution">
    <text evidence="1">The sequence shown here is derived from an EMBL/GenBank/DDBJ whole genome shotgun (WGS) entry which is preliminary data.</text>
</comment>
<protein>
    <submittedName>
        <fullName evidence="1">Uncharacterized protein</fullName>
    </submittedName>
</protein>
<dbReference type="Proteomes" id="UP000471648">
    <property type="component" value="Unassembled WGS sequence"/>
</dbReference>
<gene>
    <name evidence="1" type="ORF">G3I39_09150</name>
</gene>